<evidence type="ECO:0000256" key="1">
    <source>
        <dbReference type="ARBA" id="ARBA00000085"/>
    </source>
</evidence>
<keyword evidence="7" id="KW-0175">Coiled coil</keyword>
<dbReference type="CDD" id="cd00130">
    <property type="entry name" value="PAS"/>
    <property type="match status" value="2"/>
</dbReference>
<reference evidence="13 14" key="1">
    <citation type="submission" date="2020-08" db="EMBL/GenBank/DDBJ databases">
        <title>Genome sequence of Rhizobiales bacterium strain IZ6.</title>
        <authorList>
            <person name="Nakai R."/>
            <person name="Naganuma T."/>
        </authorList>
    </citation>
    <scope>NUCLEOTIDE SEQUENCE [LARGE SCALE GENOMIC DNA]</scope>
    <source>
        <strain evidence="13 14">IZ6</strain>
    </source>
</reference>
<dbReference type="PROSITE" id="PS50109">
    <property type="entry name" value="HIS_KIN"/>
    <property type="match status" value="1"/>
</dbReference>
<dbReference type="InterPro" id="IPR013655">
    <property type="entry name" value="PAS_fold_3"/>
</dbReference>
<feature type="domain" description="PAC" evidence="12">
    <location>
        <begin position="434"/>
        <end position="487"/>
    </location>
</feature>
<dbReference type="Gene3D" id="3.40.50.2300">
    <property type="match status" value="1"/>
</dbReference>
<protein>
    <recommendedName>
        <fullName evidence="2">histidine kinase</fullName>
        <ecNumber evidence="2">2.7.13.3</ecNumber>
    </recommendedName>
</protein>
<dbReference type="SMART" id="SM00387">
    <property type="entry name" value="HATPase_c"/>
    <property type="match status" value="1"/>
</dbReference>
<proteinExistence type="predicted"/>
<evidence type="ECO:0000259" key="9">
    <source>
        <dbReference type="PROSITE" id="PS50109"/>
    </source>
</evidence>
<dbReference type="GO" id="GO:0006355">
    <property type="term" value="P:regulation of DNA-templated transcription"/>
    <property type="evidence" value="ECO:0007669"/>
    <property type="project" value="InterPro"/>
</dbReference>
<dbReference type="Gene3D" id="6.10.340.10">
    <property type="match status" value="1"/>
</dbReference>
<evidence type="ECO:0000256" key="2">
    <source>
        <dbReference type="ARBA" id="ARBA00012438"/>
    </source>
</evidence>
<dbReference type="Pfam" id="PF00072">
    <property type="entry name" value="Response_reg"/>
    <property type="match status" value="1"/>
</dbReference>
<dbReference type="SMART" id="SM00448">
    <property type="entry name" value="REC"/>
    <property type="match status" value="1"/>
</dbReference>
<dbReference type="CDD" id="cd18774">
    <property type="entry name" value="PDC2_HK_sensor"/>
    <property type="match status" value="1"/>
</dbReference>
<dbReference type="PRINTS" id="PR00344">
    <property type="entry name" value="BCTRLSENSOR"/>
</dbReference>
<dbReference type="EC" id="2.7.13.3" evidence="2"/>
<dbReference type="Pfam" id="PF00512">
    <property type="entry name" value="HisKA"/>
    <property type="match status" value="1"/>
</dbReference>
<dbReference type="Gene3D" id="2.10.70.100">
    <property type="match status" value="1"/>
</dbReference>
<keyword evidence="8" id="KW-0812">Transmembrane</keyword>
<dbReference type="Pfam" id="PF00989">
    <property type="entry name" value="PAS"/>
    <property type="match status" value="1"/>
</dbReference>
<name>A0A6S6QTJ7_9HYPH</name>
<sequence>MAHEANGTTIRGRLVLLTLGLLIPGLLIGAYLLWDSYRNARTAFDRQLLGTARALSLVVDRELGQAAALNQALSVSLNLQTGNLKGFDEQARKVEHADNTWIILSDEDGNHLVNTRAAYGAPLPKSDPAARDLWPEMKQGRTVVSGLFEGAIVKQPVITVTTPVEVGGHVRYALSFAMLPSVLNRILAEQDLPAGWIGNILDKDQSVVARSMGGESMIGKKPSPAVAESIAKIDNAVVESRSFEGVPTIVAYSRSPLYRWTFGVSVPRSQVISAITGNLLLAALGGLALLIFAALISVRVARSISEPVEGLVHAAQALGRGDPVVPPKTAIRELNAVSESLVKAQDELLLRTVDLRSSESRLRLAVRATGLGIWDVDAETGRRNWSPEFLGILGLPPGSNADPEIFLAQVHPQDRERVHERSKAFFRGETGGKFDAEFRILRADTGEERWVTISGRLAPEGSGSQLRGSGTMMDVTERRLVEDSLRESEERFRSMADTAPALIWMTDRDGAISFVNRYHETFFGYPAEHLMGDAWLVVIHPDDAQSFIEDFKNAFASRKLWRRVVRVRDGKGSTRWLRCEGAPRTAGPDGEFLGYVGCNVDITESKLAADALEHRIDERTGELAAANRQLVAQIEERERVEATLRQVQRLEAVGQLTSGVAHDFNNLLTVILGNLAFVERGATDAALKKKLSNMRMAAERGASLVSQLLAFSRRQRLEPKAVNLNDTVNNMRELLQSSMGGSVAVDIVLEDDLWPALVDPTQIELIILNLAINARDAMEVGGLLKVETNNVTRRDAPQRVEEPGPGDYVVVAVTDSGSGMSEDVMSRVFEPFFTTKEVGKGSGLGLSQVLGFAKQSGGGVRIDTREARGTTVSVFLPRAPAESGTKPRKKTVELRAVKKIEAPSILLVDDDDLVREVTASKLEEFGYKVIQAENGPSALLAFEQDPAIDLLVLDFAMPGMNGAEVARAARKRRPDIPLMFVTGYADLSALGEFASEPTLHKPFRDEDLRKHVSALLKGGAKPAEAGSAA</sequence>
<feature type="coiled-coil region" evidence="7">
    <location>
        <begin position="609"/>
        <end position="650"/>
    </location>
</feature>
<dbReference type="CDD" id="cd00082">
    <property type="entry name" value="HisKA"/>
    <property type="match status" value="1"/>
</dbReference>
<dbReference type="PROSITE" id="PS50110">
    <property type="entry name" value="RESPONSE_REGULATORY"/>
    <property type="match status" value="1"/>
</dbReference>
<dbReference type="SMART" id="SM00388">
    <property type="entry name" value="HisKA"/>
    <property type="match status" value="1"/>
</dbReference>
<evidence type="ECO:0000256" key="8">
    <source>
        <dbReference type="SAM" id="Phobius"/>
    </source>
</evidence>
<feature type="transmembrane region" description="Helical" evidence="8">
    <location>
        <begin position="14"/>
        <end position="34"/>
    </location>
</feature>
<dbReference type="PANTHER" id="PTHR43304">
    <property type="entry name" value="PHYTOCHROME-LIKE PROTEIN CPH1"/>
    <property type="match status" value="1"/>
</dbReference>
<dbReference type="Proteomes" id="UP000515317">
    <property type="component" value="Chromosome"/>
</dbReference>
<dbReference type="InterPro" id="IPR052162">
    <property type="entry name" value="Sensor_kinase/Photoreceptor"/>
</dbReference>
<dbReference type="InterPro" id="IPR004358">
    <property type="entry name" value="Sig_transdc_His_kin-like_C"/>
</dbReference>
<dbReference type="InterPro" id="IPR000014">
    <property type="entry name" value="PAS"/>
</dbReference>
<dbReference type="InterPro" id="IPR003661">
    <property type="entry name" value="HisK_dim/P_dom"/>
</dbReference>
<dbReference type="GO" id="GO:0000155">
    <property type="term" value="F:phosphorelay sensor kinase activity"/>
    <property type="evidence" value="ECO:0007669"/>
    <property type="project" value="InterPro"/>
</dbReference>
<evidence type="ECO:0000313" key="13">
    <source>
        <dbReference type="EMBL" id="BCJ91267.1"/>
    </source>
</evidence>
<dbReference type="Gene3D" id="3.30.450.20">
    <property type="entry name" value="PAS domain"/>
    <property type="match status" value="3"/>
</dbReference>
<feature type="domain" description="PAS" evidence="11">
    <location>
        <begin position="358"/>
        <end position="429"/>
    </location>
</feature>
<evidence type="ECO:0000256" key="6">
    <source>
        <dbReference type="PROSITE-ProRule" id="PRU00169"/>
    </source>
</evidence>
<evidence type="ECO:0000256" key="3">
    <source>
        <dbReference type="ARBA" id="ARBA00022553"/>
    </source>
</evidence>
<keyword evidence="8" id="KW-0472">Membrane</keyword>
<feature type="domain" description="PAS" evidence="11">
    <location>
        <begin position="488"/>
        <end position="558"/>
    </location>
</feature>
<dbReference type="RefSeq" id="WP_222874928.1">
    <property type="nucleotide sequence ID" value="NZ_AP023361.1"/>
</dbReference>
<dbReference type="PROSITE" id="PS50112">
    <property type="entry name" value="PAS"/>
    <property type="match status" value="2"/>
</dbReference>
<dbReference type="SUPFAM" id="SSF47384">
    <property type="entry name" value="Homodimeric domain of signal transducing histidine kinase"/>
    <property type="match status" value="1"/>
</dbReference>
<feature type="domain" description="PAC" evidence="12">
    <location>
        <begin position="558"/>
        <end position="614"/>
    </location>
</feature>
<dbReference type="PANTHER" id="PTHR43304:SF1">
    <property type="entry name" value="PAC DOMAIN-CONTAINING PROTEIN"/>
    <property type="match status" value="1"/>
</dbReference>
<dbReference type="Gene3D" id="1.10.287.130">
    <property type="match status" value="1"/>
</dbReference>
<dbReference type="PROSITE" id="PS50113">
    <property type="entry name" value="PAC"/>
    <property type="match status" value="2"/>
</dbReference>
<dbReference type="Gene3D" id="3.30.565.10">
    <property type="entry name" value="Histidine kinase-like ATPase, C-terminal domain"/>
    <property type="match status" value="1"/>
</dbReference>
<evidence type="ECO:0000259" key="11">
    <source>
        <dbReference type="PROSITE" id="PS50112"/>
    </source>
</evidence>
<dbReference type="Pfam" id="PF02518">
    <property type="entry name" value="HATPase_c"/>
    <property type="match status" value="1"/>
</dbReference>
<dbReference type="InterPro" id="IPR003594">
    <property type="entry name" value="HATPase_dom"/>
</dbReference>
<evidence type="ECO:0000256" key="5">
    <source>
        <dbReference type="ARBA" id="ARBA00022777"/>
    </source>
</evidence>
<dbReference type="InterPro" id="IPR001610">
    <property type="entry name" value="PAC"/>
</dbReference>
<dbReference type="SUPFAM" id="SSF55874">
    <property type="entry name" value="ATPase domain of HSP90 chaperone/DNA topoisomerase II/histidine kinase"/>
    <property type="match status" value="1"/>
</dbReference>
<comment type="catalytic activity">
    <reaction evidence="1">
        <text>ATP + protein L-histidine = ADP + protein N-phospho-L-histidine.</text>
        <dbReference type="EC" id="2.7.13.3"/>
    </reaction>
</comment>
<keyword evidence="14" id="KW-1185">Reference proteome</keyword>
<dbReference type="SMART" id="SM00091">
    <property type="entry name" value="PAS"/>
    <property type="match status" value="2"/>
</dbReference>
<evidence type="ECO:0000313" key="14">
    <source>
        <dbReference type="Proteomes" id="UP000515317"/>
    </source>
</evidence>
<dbReference type="SMART" id="SM00086">
    <property type="entry name" value="PAC"/>
    <property type="match status" value="2"/>
</dbReference>
<dbReference type="KEGG" id="tso:IZ6_20020"/>
<feature type="modified residue" description="4-aspartylphosphate" evidence="6">
    <location>
        <position position="954"/>
    </location>
</feature>
<keyword evidence="5" id="KW-0418">Kinase</keyword>
<dbReference type="InterPro" id="IPR013767">
    <property type="entry name" value="PAS_fold"/>
</dbReference>
<dbReference type="Pfam" id="PF08447">
    <property type="entry name" value="PAS_3"/>
    <property type="match status" value="1"/>
</dbReference>
<dbReference type="NCBIfam" id="TIGR00229">
    <property type="entry name" value="sensory_box"/>
    <property type="match status" value="2"/>
</dbReference>
<keyword evidence="8" id="KW-1133">Transmembrane helix</keyword>
<dbReference type="InterPro" id="IPR036890">
    <property type="entry name" value="HATPase_C_sf"/>
</dbReference>
<dbReference type="InterPro" id="IPR036097">
    <property type="entry name" value="HisK_dim/P_sf"/>
</dbReference>
<dbReference type="SUPFAM" id="SSF52172">
    <property type="entry name" value="CheY-like"/>
    <property type="match status" value="1"/>
</dbReference>
<organism evidence="13 14">
    <name type="scientific">Terrihabitans soli</name>
    <dbReference type="NCBI Taxonomy" id="708113"/>
    <lineage>
        <taxon>Bacteria</taxon>
        <taxon>Pseudomonadati</taxon>
        <taxon>Pseudomonadota</taxon>
        <taxon>Alphaproteobacteria</taxon>
        <taxon>Hyphomicrobiales</taxon>
        <taxon>Terrihabitans</taxon>
    </lineage>
</organism>
<gene>
    <name evidence="13" type="ORF">IZ6_20020</name>
</gene>
<dbReference type="InterPro" id="IPR035965">
    <property type="entry name" value="PAS-like_dom_sf"/>
</dbReference>
<accession>A0A6S6QTJ7</accession>
<dbReference type="AlphaFoldDB" id="A0A6S6QTJ7"/>
<keyword evidence="3 6" id="KW-0597">Phosphoprotein</keyword>
<dbReference type="InterPro" id="IPR000700">
    <property type="entry name" value="PAS-assoc_C"/>
</dbReference>
<dbReference type="InterPro" id="IPR001789">
    <property type="entry name" value="Sig_transdc_resp-reg_receiver"/>
</dbReference>
<feature type="domain" description="Response regulatory" evidence="10">
    <location>
        <begin position="904"/>
        <end position="1016"/>
    </location>
</feature>
<feature type="transmembrane region" description="Helical" evidence="8">
    <location>
        <begin position="278"/>
        <end position="298"/>
    </location>
</feature>
<keyword evidence="4" id="KW-0808">Transferase</keyword>
<dbReference type="CDD" id="cd18773">
    <property type="entry name" value="PDC1_HK_sensor"/>
    <property type="match status" value="1"/>
</dbReference>
<evidence type="ECO:0000256" key="7">
    <source>
        <dbReference type="SAM" id="Coils"/>
    </source>
</evidence>
<dbReference type="InterPro" id="IPR011006">
    <property type="entry name" value="CheY-like_superfamily"/>
</dbReference>
<dbReference type="SUPFAM" id="SSF55785">
    <property type="entry name" value="PYP-like sensor domain (PAS domain)"/>
    <property type="match status" value="2"/>
</dbReference>
<dbReference type="EMBL" id="AP023361">
    <property type="protein sequence ID" value="BCJ91267.1"/>
    <property type="molecule type" value="Genomic_DNA"/>
</dbReference>
<evidence type="ECO:0000256" key="4">
    <source>
        <dbReference type="ARBA" id="ARBA00022679"/>
    </source>
</evidence>
<dbReference type="InterPro" id="IPR005467">
    <property type="entry name" value="His_kinase_dom"/>
</dbReference>
<evidence type="ECO:0000259" key="12">
    <source>
        <dbReference type="PROSITE" id="PS50113"/>
    </source>
</evidence>
<feature type="domain" description="Histidine kinase" evidence="9">
    <location>
        <begin position="659"/>
        <end position="880"/>
    </location>
</feature>
<evidence type="ECO:0000259" key="10">
    <source>
        <dbReference type="PROSITE" id="PS50110"/>
    </source>
</evidence>